<protein>
    <submittedName>
        <fullName evidence="1">Uncharacterized protein</fullName>
    </submittedName>
</protein>
<dbReference type="EMBL" id="JBHSKL010000029">
    <property type="protein sequence ID" value="MFC5227479.1"/>
    <property type="molecule type" value="Genomic_DNA"/>
</dbReference>
<evidence type="ECO:0000313" key="1">
    <source>
        <dbReference type="EMBL" id="MFC5227479.1"/>
    </source>
</evidence>
<keyword evidence="2" id="KW-1185">Reference proteome</keyword>
<gene>
    <name evidence="1" type="ORF">ACFPN6_23505</name>
</gene>
<comment type="caution">
    <text evidence="1">The sequence shown here is derived from an EMBL/GenBank/DDBJ whole genome shotgun (WGS) entry which is preliminary data.</text>
</comment>
<reference evidence="2" key="1">
    <citation type="journal article" date="2019" name="Int. J. Syst. Evol. Microbiol.">
        <title>The Global Catalogue of Microorganisms (GCM) 10K type strain sequencing project: providing services to taxonomists for standard genome sequencing and annotation.</title>
        <authorList>
            <consortium name="The Broad Institute Genomics Platform"/>
            <consortium name="The Broad Institute Genome Sequencing Center for Infectious Disease"/>
            <person name="Wu L."/>
            <person name="Ma J."/>
        </authorList>
    </citation>
    <scope>NUCLEOTIDE SEQUENCE [LARGE SCALE GENOMIC DNA]</scope>
    <source>
        <strain evidence="2">CCM 8479</strain>
    </source>
</reference>
<proteinExistence type="predicted"/>
<organism evidence="1 2">
    <name type="scientific">Streptomyces fimbriatus</name>
    <dbReference type="NCBI Taxonomy" id="68197"/>
    <lineage>
        <taxon>Bacteria</taxon>
        <taxon>Bacillati</taxon>
        <taxon>Actinomycetota</taxon>
        <taxon>Actinomycetes</taxon>
        <taxon>Kitasatosporales</taxon>
        <taxon>Streptomycetaceae</taxon>
        <taxon>Streptomyces</taxon>
    </lineage>
</organism>
<accession>A0ABW0DAM6</accession>
<evidence type="ECO:0000313" key="2">
    <source>
        <dbReference type="Proteomes" id="UP001596156"/>
    </source>
</evidence>
<dbReference type="Proteomes" id="UP001596156">
    <property type="component" value="Unassembled WGS sequence"/>
</dbReference>
<sequence length="65" mass="7568">MAQVVLSHWLERLQMTDLTRIVDDPALWAPIHRIAGTLDKALPELFVSDYDQRVEAARQRLRPED</sequence>
<name>A0ABW0DAM6_STRFI</name>